<dbReference type="Pfam" id="PF00593">
    <property type="entry name" value="TonB_dep_Rec_b-barrel"/>
    <property type="match status" value="1"/>
</dbReference>
<dbReference type="EMBL" id="CP023344">
    <property type="protein sequence ID" value="ATC63527.1"/>
    <property type="molecule type" value="Genomic_DNA"/>
</dbReference>
<feature type="domain" description="TonB-dependent receptor plug" evidence="6">
    <location>
        <begin position="77"/>
        <end position="171"/>
    </location>
</feature>
<evidence type="ECO:0000256" key="1">
    <source>
        <dbReference type="ARBA" id="ARBA00004442"/>
    </source>
</evidence>
<dbReference type="AlphaFoldDB" id="A0A290Q5H6"/>
<dbReference type="RefSeq" id="WP_096055159.1">
    <property type="nucleotide sequence ID" value="NZ_CP023344.1"/>
</dbReference>
<accession>A0A290Q5H6</accession>
<keyword evidence="8" id="KW-1185">Reference proteome</keyword>
<dbReference type="Gene3D" id="2.40.170.20">
    <property type="entry name" value="TonB-dependent receptor, beta-barrel domain"/>
    <property type="match status" value="1"/>
</dbReference>
<keyword evidence="2 4" id="KW-0472">Membrane</keyword>
<evidence type="ECO:0000313" key="8">
    <source>
        <dbReference type="Proteomes" id="UP000217265"/>
    </source>
</evidence>
<dbReference type="PANTHER" id="PTHR40980:SF3">
    <property type="entry name" value="TONB-DEPENDENT RECEPTOR-LIKE BETA-BARREL DOMAIN-CONTAINING PROTEIN"/>
    <property type="match status" value="1"/>
</dbReference>
<comment type="similarity">
    <text evidence="4">Belongs to the TonB-dependent receptor family.</text>
</comment>
<dbReference type="Proteomes" id="UP000217265">
    <property type="component" value="Chromosome"/>
</dbReference>
<dbReference type="InterPro" id="IPR037066">
    <property type="entry name" value="Plug_dom_sf"/>
</dbReference>
<evidence type="ECO:0000259" key="5">
    <source>
        <dbReference type="Pfam" id="PF00593"/>
    </source>
</evidence>
<sequence>MTPTPQSPSIGSPASGRKATGLSLTLLLALTSGANTGLAQSGPAAPVTTVPSEETVLLETFQVTGLRSSAMKAIEVKRENPQFTDSIVAEDIGKFPDNNVIESLQRMSGIQVTDYGRGNITGVTVRGLPDITTTLNGRNIFTASGLSLSLQDMPATLIKQVDVMKTRAASHIETGMAGVLDIQTFRPFDFSGSKISLSAKGTYQEQRDRFDPNLSALVSNRWKVGSEGKLGALLNISYLTTTYKDQSANPGAQVLFAKGAQPAPAWPEPYARIFPDVVPWSTGLVNGMPTAPGSTIPGTNVEYVLSRDAIFFNESKGQTSRPGANFSLQYAPNKDSEYTFEAFYLGYRNHNYSNLLFSFVDWWGAPSPATLDVTLYPGTNIVQRRGYIGDVFSFTSGDHTDQRTDSFQYSLGGKWTLTPDFKLTTEAVFQDSEYTANNFFIRANRNVRNDVSVNFNADAGLPAFRYLDVTGTAVDESRVDNPSTWSLAHMWDQGFRNTGSAATLTSEGLLNVDWGIIKKLRFGIRIDQREAAESARFAEGDPTVGTDLATFNTRLPGVVSVNNGFYDGRAAIPTTWASINGDYSGDNSDAIRKLYSFTNTSYWRLKESFAIEELTSAAYLQVDQLKTEIAGRKLSGQFGLRLVDIKTEMEFTNPAFNRFDRTTGDAGVTKLLPSAALSYEITRQFVARVGYGETIRRPGFNDLNPLITYTRDVTNLGLGTAGGGNPDLKPTTSKNYDLALEYYFDESSMIHANYFRKKIDGLVVGSYRRVTYTDSIGPYNYVLSQPTNASNGKLEGFEIGGKYYPKDLPFGLSGLGVEGSYTHLKSSQDVPLYNPATGLVIGTQNTPFYAVSPDSFSTTLAYERSKFSARASYTWRSAFHHHNEAALFANPLYVYNSAERSLTAQLSYKVTKNLSIDLEGTNLTDDVQHSYYGKNGATVHNFNNWIVGRTFSLGARYSF</sequence>
<dbReference type="NCBIfam" id="TIGR01782">
    <property type="entry name" value="TonB-Xanth-Caul"/>
    <property type="match status" value="1"/>
</dbReference>
<keyword evidence="3" id="KW-0998">Cell outer membrane</keyword>
<protein>
    <submittedName>
        <fullName evidence="7">TonB-dependent receptor</fullName>
    </submittedName>
</protein>
<comment type="subcellular location">
    <subcellularLocation>
        <location evidence="1 4">Cell outer membrane</location>
    </subcellularLocation>
</comment>
<dbReference type="Pfam" id="PF07715">
    <property type="entry name" value="Plug"/>
    <property type="match status" value="1"/>
</dbReference>
<dbReference type="InterPro" id="IPR010104">
    <property type="entry name" value="TonB_rcpt_bac"/>
</dbReference>
<dbReference type="KEGG" id="vbh:CMV30_05910"/>
<evidence type="ECO:0000256" key="3">
    <source>
        <dbReference type="ARBA" id="ARBA00023237"/>
    </source>
</evidence>
<feature type="domain" description="TonB-dependent receptor-like beta-barrel" evidence="5">
    <location>
        <begin position="467"/>
        <end position="923"/>
    </location>
</feature>
<dbReference type="SUPFAM" id="SSF56935">
    <property type="entry name" value="Porins"/>
    <property type="match status" value="1"/>
</dbReference>
<evidence type="ECO:0000259" key="6">
    <source>
        <dbReference type="Pfam" id="PF07715"/>
    </source>
</evidence>
<dbReference type="InterPro" id="IPR012910">
    <property type="entry name" value="Plug_dom"/>
</dbReference>
<dbReference type="InterPro" id="IPR036942">
    <property type="entry name" value="Beta-barrel_TonB_sf"/>
</dbReference>
<dbReference type="PANTHER" id="PTHR40980">
    <property type="entry name" value="PLUG DOMAIN-CONTAINING PROTEIN"/>
    <property type="match status" value="1"/>
</dbReference>
<gene>
    <name evidence="7" type="ORF">CMV30_05910</name>
</gene>
<name>A0A290Q5H6_9BACT</name>
<reference evidence="7 8" key="1">
    <citation type="submission" date="2017-09" db="EMBL/GenBank/DDBJ databases">
        <title>Complete genome sequence of Verrucomicrobial strain HZ-65, isolated from freshwater.</title>
        <authorList>
            <person name="Choi A."/>
        </authorList>
    </citation>
    <scope>NUCLEOTIDE SEQUENCE [LARGE SCALE GENOMIC DNA]</scope>
    <source>
        <strain evidence="7 8">HZ-65</strain>
    </source>
</reference>
<dbReference type="OrthoDB" id="99276at2"/>
<evidence type="ECO:0000313" key="7">
    <source>
        <dbReference type="EMBL" id="ATC63527.1"/>
    </source>
</evidence>
<organism evidence="7 8">
    <name type="scientific">Nibricoccus aquaticus</name>
    <dbReference type="NCBI Taxonomy" id="2576891"/>
    <lineage>
        <taxon>Bacteria</taxon>
        <taxon>Pseudomonadati</taxon>
        <taxon>Verrucomicrobiota</taxon>
        <taxon>Opitutia</taxon>
        <taxon>Opitutales</taxon>
        <taxon>Opitutaceae</taxon>
        <taxon>Nibricoccus</taxon>
    </lineage>
</organism>
<keyword evidence="4" id="KW-0798">TonB box</keyword>
<dbReference type="Gene3D" id="2.170.130.10">
    <property type="entry name" value="TonB-dependent receptor, plug domain"/>
    <property type="match status" value="1"/>
</dbReference>
<evidence type="ECO:0000256" key="2">
    <source>
        <dbReference type="ARBA" id="ARBA00023136"/>
    </source>
</evidence>
<keyword evidence="7" id="KW-0675">Receptor</keyword>
<proteinExistence type="inferred from homology"/>
<dbReference type="GO" id="GO:0009279">
    <property type="term" value="C:cell outer membrane"/>
    <property type="evidence" value="ECO:0007669"/>
    <property type="project" value="UniProtKB-SubCell"/>
</dbReference>
<dbReference type="InterPro" id="IPR000531">
    <property type="entry name" value="Beta-barrel_TonB"/>
</dbReference>
<evidence type="ECO:0000256" key="4">
    <source>
        <dbReference type="RuleBase" id="RU003357"/>
    </source>
</evidence>